<dbReference type="GO" id="GO:0006260">
    <property type="term" value="P:DNA replication"/>
    <property type="evidence" value="ECO:0007669"/>
    <property type="project" value="UniProtKB-UniRule"/>
</dbReference>
<keyword evidence="10" id="KW-1185">Reference proteome</keyword>
<evidence type="ECO:0000256" key="4">
    <source>
        <dbReference type="ARBA" id="ARBA00023242"/>
    </source>
</evidence>
<dbReference type="GO" id="GO:0003688">
    <property type="term" value="F:DNA replication origin binding"/>
    <property type="evidence" value="ECO:0007669"/>
    <property type="project" value="UniProtKB-UniRule"/>
</dbReference>
<dbReference type="Pfam" id="PF04084">
    <property type="entry name" value="RecA-like_ORC2"/>
    <property type="match status" value="1"/>
</dbReference>
<evidence type="ECO:0000256" key="2">
    <source>
        <dbReference type="ARBA" id="ARBA00007421"/>
    </source>
</evidence>
<comment type="function">
    <text evidence="5">Component of the origin recognition complex (ORC) that binds origins of replication. DNA-binding is ATP-dependent. ORC is required to assemble the pre-replication complex necessary to initiate DNA replication.</text>
</comment>
<comment type="subcellular location">
    <subcellularLocation>
        <location evidence="1 5">Nucleus</location>
    </subcellularLocation>
</comment>
<evidence type="ECO:0000256" key="5">
    <source>
        <dbReference type="RuleBase" id="RU368084"/>
    </source>
</evidence>
<evidence type="ECO:0000256" key="1">
    <source>
        <dbReference type="ARBA" id="ARBA00004123"/>
    </source>
</evidence>
<protein>
    <recommendedName>
        <fullName evidence="5">Origin recognition complex subunit 2</fullName>
    </recommendedName>
</protein>
<feature type="domain" description="Origin recognition complex subunit 2 winged-helix" evidence="8">
    <location>
        <begin position="491"/>
        <end position="547"/>
    </location>
</feature>
<dbReference type="OrthoDB" id="346673at2759"/>
<name>A0A6G1GKJ0_9PEZI</name>
<proteinExistence type="inferred from homology"/>
<dbReference type="PANTHER" id="PTHR14052">
    <property type="entry name" value="ORIGIN RECOGNITION COMPLEX SUBUNIT 2"/>
    <property type="match status" value="1"/>
</dbReference>
<feature type="compositionally biased region" description="Acidic residues" evidence="6">
    <location>
        <begin position="137"/>
        <end position="157"/>
    </location>
</feature>
<comment type="subunit">
    <text evidence="5">Component of the origin recognition complex (ORC).</text>
</comment>
<feature type="domain" description="Origin recognition complex subunit 2 RecA-like" evidence="7">
    <location>
        <begin position="232"/>
        <end position="400"/>
    </location>
</feature>
<dbReference type="PANTHER" id="PTHR14052:SF0">
    <property type="entry name" value="ORIGIN RECOGNITION COMPLEX SUBUNIT 2"/>
    <property type="match status" value="1"/>
</dbReference>
<evidence type="ECO:0000313" key="10">
    <source>
        <dbReference type="Proteomes" id="UP000800041"/>
    </source>
</evidence>
<evidence type="ECO:0000259" key="7">
    <source>
        <dbReference type="Pfam" id="PF04084"/>
    </source>
</evidence>
<feature type="compositionally biased region" description="Basic residues" evidence="6">
    <location>
        <begin position="164"/>
        <end position="178"/>
    </location>
</feature>
<dbReference type="InterPro" id="IPR007220">
    <property type="entry name" value="ORC2"/>
</dbReference>
<accession>A0A6G1GKJ0</accession>
<dbReference type="Proteomes" id="UP000800041">
    <property type="component" value="Unassembled WGS sequence"/>
</dbReference>
<comment type="similarity">
    <text evidence="2 5">Belongs to the ORC2 family.</text>
</comment>
<gene>
    <name evidence="9" type="ORF">K402DRAFT_303015</name>
</gene>
<keyword evidence="3 5" id="KW-0235">DNA replication</keyword>
<dbReference type="Pfam" id="PF24882">
    <property type="entry name" value="WHD_ORC2"/>
    <property type="match status" value="1"/>
</dbReference>
<evidence type="ECO:0000313" key="9">
    <source>
        <dbReference type="EMBL" id="KAF1981279.1"/>
    </source>
</evidence>
<feature type="compositionally biased region" description="Acidic residues" evidence="6">
    <location>
        <begin position="119"/>
        <end position="129"/>
    </location>
</feature>
<keyword evidence="4 5" id="KW-0539">Nucleus</keyword>
<dbReference type="InterPro" id="IPR056772">
    <property type="entry name" value="RecA-like_ORC2"/>
</dbReference>
<organism evidence="9 10">
    <name type="scientific">Aulographum hederae CBS 113979</name>
    <dbReference type="NCBI Taxonomy" id="1176131"/>
    <lineage>
        <taxon>Eukaryota</taxon>
        <taxon>Fungi</taxon>
        <taxon>Dikarya</taxon>
        <taxon>Ascomycota</taxon>
        <taxon>Pezizomycotina</taxon>
        <taxon>Dothideomycetes</taxon>
        <taxon>Pleosporomycetidae</taxon>
        <taxon>Aulographales</taxon>
        <taxon>Aulographaceae</taxon>
    </lineage>
</organism>
<feature type="non-terminal residue" evidence="9">
    <location>
        <position position="1"/>
    </location>
</feature>
<dbReference type="InterPro" id="IPR056773">
    <property type="entry name" value="WHD_ORC2"/>
</dbReference>
<dbReference type="EMBL" id="ML977202">
    <property type="protein sequence ID" value="KAF1981279.1"/>
    <property type="molecule type" value="Genomic_DNA"/>
</dbReference>
<dbReference type="GO" id="GO:0005664">
    <property type="term" value="C:nuclear origin of replication recognition complex"/>
    <property type="evidence" value="ECO:0007669"/>
    <property type="project" value="UniProtKB-UniRule"/>
</dbReference>
<evidence type="ECO:0000256" key="6">
    <source>
        <dbReference type="SAM" id="MobiDB-lite"/>
    </source>
</evidence>
<sequence length="555" mass="62182">KRKRIGQDPQSATPKKPRRDLSPQELGNEEEVQAETPSRRRGGMRSAVKDPKNADTLPNSTPKSQRRVLFATPSKKSGEVEESPSGKRSTLAIVRNSDNSARRKSNRRLIEQTINSGELSDEEASETEDILAQQIWAEDDDNEEEEEAEVNDEDVLLDPDTPSKRRRGRPKKKQRKRSPTPPTNLPSYEQYFYQNRPGASKTSSNTFPSGLLLNHDEYFEQVDTYADPHDPEKEYLHSLHSRSFDQWLFELNNGFNICLYGYGSKRAITEKFAAHAYQVTSKPSKIVVMNGYSPDVTVRDVLDTVAADMFPRTLKLPAQPPALLQIILETLSSKPPASPILIILNSIDAPPLRNHRVQSVFAALSGHPSVSLLATADTPTFPLLWDLSLRGDFRFAFHDCTTFESYSSEVDVVTSINELLGRSGRRVQGRDGVAFVLKSLPENARSLYRVLVAEQVAAVIEAEDTMGSSCLTNGHLGIGDGDLDRAGITGDGIEYRLLYRKAHEELICTNESGFRTLLKEFFDHRMVESRRDGAGTERLIVPFRQEELEGLLVEL</sequence>
<feature type="region of interest" description="Disordered" evidence="6">
    <location>
        <begin position="1"/>
        <end position="189"/>
    </location>
</feature>
<evidence type="ECO:0000256" key="3">
    <source>
        <dbReference type="ARBA" id="ARBA00022705"/>
    </source>
</evidence>
<reference evidence="9" key="1">
    <citation type="journal article" date="2020" name="Stud. Mycol.">
        <title>101 Dothideomycetes genomes: a test case for predicting lifestyles and emergence of pathogens.</title>
        <authorList>
            <person name="Haridas S."/>
            <person name="Albert R."/>
            <person name="Binder M."/>
            <person name="Bloem J."/>
            <person name="Labutti K."/>
            <person name="Salamov A."/>
            <person name="Andreopoulos B."/>
            <person name="Baker S."/>
            <person name="Barry K."/>
            <person name="Bills G."/>
            <person name="Bluhm B."/>
            <person name="Cannon C."/>
            <person name="Castanera R."/>
            <person name="Culley D."/>
            <person name="Daum C."/>
            <person name="Ezra D."/>
            <person name="Gonzalez J."/>
            <person name="Henrissat B."/>
            <person name="Kuo A."/>
            <person name="Liang C."/>
            <person name="Lipzen A."/>
            <person name="Lutzoni F."/>
            <person name="Magnuson J."/>
            <person name="Mondo S."/>
            <person name="Nolan M."/>
            <person name="Ohm R."/>
            <person name="Pangilinan J."/>
            <person name="Park H.-J."/>
            <person name="Ramirez L."/>
            <person name="Alfaro M."/>
            <person name="Sun H."/>
            <person name="Tritt A."/>
            <person name="Yoshinaga Y."/>
            <person name="Zwiers L.-H."/>
            <person name="Turgeon B."/>
            <person name="Goodwin S."/>
            <person name="Spatafora J."/>
            <person name="Crous P."/>
            <person name="Grigoriev I."/>
        </authorList>
    </citation>
    <scope>NUCLEOTIDE SEQUENCE</scope>
    <source>
        <strain evidence="9">CBS 113979</strain>
    </source>
</reference>
<evidence type="ECO:0000259" key="8">
    <source>
        <dbReference type="Pfam" id="PF24882"/>
    </source>
</evidence>
<dbReference type="AlphaFoldDB" id="A0A6G1GKJ0"/>
<feature type="non-terminal residue" evidence="9">
    <location>
        <position position="555"/>
    </location>
</feature>